<dbReference type="GO" id="GO:0009349">
    <property type="term" value="C:riboflavin synthase complex"/>
    <property type="evidence" value="ECO:0007669"/>
    <property type="project" value="UniProtKB-UniRule"/>
</dbReference>
<dbReference type="Pfam" id="PF00885">
    <property type="entry name" value="DMRL_synthase"/>
    <property type="match status" value="1"/>
</dbReference>
<evidence type="ECO:0000256" key="1">
    <source>
        <dbReference type="ARBA" id="ARBA00004917"/>
    </source>
</evidence>
<dbReference type="HAMAP" id="MF_00178">
    <property type="entry name" value="Lumazine_synth"/>
    <property type="match status" value="1"/>
</dbReference>
<dbReference type="PANTHER" id="PTHR21058">
    <property type="entry name" value="6,7-DIMETHYL-8-RIBITYLLUMAZINE SYNTHASE DMRL SYNTHASE LUMAZINE SYNTHASE"/>
    <property type="match status" value="1"/>
</dbReference>
<evidence type="ECO:0000256" key="7">
    <source>
        <dbReference type="HAMAP-Rule" id="MF_00178"/>
    </source>
</evidence>
<keyword evidence="4 7" id="KW-0686">Riboflavin biosynthesis</keyword>
<dbReference type="NCBIfam" id="TIGR00114">
    <property type="entry name" value="lumazine-synth"/>
    <property type="match status" value="1"/>
</dbReference>
<dbReference type="UniPathway" id="UPA00275">
    <property type="reaction ID" value="UER00404"/>
</dbReference>
<feature type="active site" description="Proton donor" evidence="7">
    <location>
        <position position="81"/>
    </location>
</feature>
<dbReference type="PATRIC" id="fig|556287.9.peg.1128"/>
<dbReference type="InterPro" id="IPR034964">
    <property type="entry name" value="LS"/>
</dbReference>
<comment type="pathway">
    <text evidence="1 7">Cofactor biosynthesis; riboflavin biosynthesis; riboflavin from 2-hydroxy-3-oxobutyl phosphate and 5-amino-6-(D-ribitylamino)uracil: step 1/2.</text>
</comment>
<keyword evidence="9" id="KW-1185">Reference proteome</keyword>
<dbReference type="InterPro" id="IPR002180">
    <property type="entry name" value="LS/RS"/>
</dbReference>
<dbReference type="SUPFAM" id="SSF52121">
    <property type="entry name" value="Lumazine synthase"/>
    <property type="match status" value="1"/>
</dbReference>
<evidence type="ECO:0000256" key="5">
    <source>
        <dbReference type="ARBA" id="ARBA00022679"/>
    </source>
</evidence>
<accession>A0A094ZZW7</accession>
<evidence type="ECO:0000256" key="4">
    <source>
        <dbReference type="ARBA" id="ARBA00022619"/>
    </source>
</evidence>
<dbReference type="EC" id="2.5.1.78" evidence="3 7"/>
<protein>
    <recommendedName>
        <fullName evidence="3 7">6,7-dimethyl-8-ribityllumazine synthase</fullName>
        <shortName evidence="7">DMRL synthase</shortName>
        <shortName evidence="7">LS</shortName>
        <shortName evidence="7">Lumazine synthase</shortName>
        <ecNumber evidence="3 7">2.5.1.78</ecNumber>
    </recommendedName>
</protein>
<name>A0A094ZZW7_9HYPH</name>
<dbReference type="InterPro" id="IPR036467">
    <property type="entry name" value="LS/RS_sf"/>
</dbReference>
<dbReference type="Proteomes" id="UP000033731">
    <property type="component" value="Unassembled WGS sequence"/>
</dbReference>
<comment type="similarity">
    <text evidence="2 7">Belongs to the DMRL synthase family.</text>
</comment>
<sequence>MAVLVPRVLIIEARFYENLSKMLLEGCVNFLNNKDVKWDSVVTPGVLEIPAAISMAMNATAYKVYNGIIVLGIVMRGETSHCDIIAQAVTRGLIDISIKDSLPIGNGIVVVDNEEQALDRVSSACLNRGGCAARSVLTMIELKGFFNNRFHDNTR</sequence>
<dbReference type="GO" id="GO:0005829">
    <property type="term" value="C:cytosol"/>
    <property type="evidence" value="ECO:0007669"/>
    <property type="project" value="TreeGrafter"/>
</dbReference>
<evidence type="ECO:0000256" key="6">
    <source>
        <dbReference type="ARBA" id="ARBA00048785"/>
    </source>
</evidence>
<organism evidence="8 9">
    <name type="scientific">Candidatus Liberibacter solanacearum</name>
    <dbReference type="NCBI Taxonomy" id="556287"/>
    <lineage>
        <taxon>Bacteria</taxon>
        <taxon>Pseudomonadati</taxon>
        <taxon>Pseudomonadota</taxon>
        <taxon>Alphaproteobacteria</taxon>
        <taxon>Hyphomicrobiales</taxon>
        <taxon>Rhizobiaceae</taxon>
        <taxon>Liberibacter</taxon>
    </lineage>
</organism>
<feature type="binding site" evidence="7">
    <location>
        <position position="120"/>
    </location>
    <ligand>
        <name>(2S)-2-hydroxy-3-oxobutyl phosphate</name>
        <dbReference type="ChEBI" id="CHEBI:58830"/>
    </ligand>
</feature>
<dbReference type="PANTHER" id="PTHR21058:SF0">
    <property type="entry name" value="6,7-DIMETHYL-8-RIBITYLLUMAZINE SYNTHASE"/>
    <property type="match status" value="1"/>
</dbReference>
<comment type="caution">
    <text evidence="8">The sequence shown here is derived from an EMBL/GenBank/DDBJ whole genome shotgun (WGS) entry which is preliminary data.</text>
</comment>
<dbReference type="GO" id="GO:0000906">
    <property type="term" value="F:6,7-dimethyl-8-ribityllumazine synthase activity"/>
    <property type="evidence" value="ECO:0007669"/>
    <property type="project" value="UniProtKB-UniRule"/>
</dbReference>
<comment type="function">
    <text evidence="7">Catalyzes the formation of 6,7-dimethyl-8-ribityllumazine by condensation of 5-amino-6-(D-ribitylamino)uracil with 3,4-dihydroxy-2-butanone 4-phosphate. This is the penultimate step in the biosynthesis of riboflavin.</text>
</comment>
<proteinExistence type="inferred from homology"/>
<feature type="binding site" evidence="7">
    <location>
        <begin position="46"/>
        <end position="48"/>
    </location>
    <ligand>
        <name>5-amino-6-(D-ribitylamino)uracil</name>
        <dbReference type="ChEBI" id="CHEBI:15934"/>
    </ligand>
</feature>
<feature type="binding site" evidence="7">
    <location>
        <begin position="78"/>
        <end position="79"/>
    </location>
    <ligand>
        <name>(2S)-2-hydroxy-3-oxobutyl phosphate</name>
        <dbReference type="ChEBI" id="CHEBI:58830"/>
    </ligand>
</feature>
<dbReference type="EMBL" id="JMTK01000002">
    <property type="protein sequence ID" value="KJZ82360.1"/>
    <property type="molecule type" value="Genomic_DNA"/>
</dbReference>
<dbReference type="RefSeq" id="WP_034442285.1">
    <property type="nucleotide sequence ID" value="NZ_JMTK01000002.1"/>
</dbReference>
<dbReference type="GO" id="GO:0009231">
    <property type="term" value="P:riboflavin biosynthetic process"/>
    <property type="evidence" value="ECO:0007669"/>
    <property type="project" value="UniProtKB-UniRule"/>
</dbReference>
<gene>
    <name evidence="7" type="primary">ribH</name>
    <name evidence="8" type="ORF">DJ66_1110</name>
</gene>
<feature type="binding site" evidence="7">
    <location>
        <position position="106"/>
    </location>
    <ligand>
        <name>5-amino-6-(D-ribitylamino)uracil</name>
        <dbReference type="ChEBI" id="CHEBI:15934"/>
    </ligand>
</feature>
<evidence type="ECO:0000313" key="8">
    <source>
        <dbReference type="EMBL" id="KJZ82360.1"/>
    </source>
</evidence>
<feature type="binding site" evidence="7">
    <location>
        <begin position="73"/>
        <end position="75"/>
    </location>
    <ligand>
        <name>5-amino-6-(D-ribitylamino)uracil</name>
        <dbReference type="ChEBI" id="CHEBI:15934"/>
    </ligand>
</feature>
<comment type="catalytic activity">
    <reaction evidence="6 7">
        <text>(2S)-2-hydroxy-3-oxobutyl phosphate + 5-amino-6-(D-ribitylamino)uracil = 6,7-dimethyl-8-(1-D-ribityl)lumazine + phosphate + 2 H2O + H(+)</text>
        <dbReference type="Rhea" id="RHEA:26152"/>
        <dbReference type="ChEBI" id="CHEBI:15377"/>
        <dbReference type="ChEBI" id="CHEBI:15378"/>
        <dbReference type="ChEBI" id="CHEBI:15934"/>
        <dbReference type="ChEBI" id="CHEBI:43474"/>
        <dbReference type="ChEBI" id="CHEBI:58201"/>
        <dbReference type="ChEBI" id="CHEBI:58830"/>
        <dbReference type="EC" id="2.5.1.78"/>
    </reaction>
</comment>
<dbReference type="CDD" id="cd09209">
    <property type="entry name" value="Lumazine_synthase-I"/>
    <property type="match status" value="1"/>
</dbReference>
<evidence type="ECO:0000313" key="9">
    <source>
        <dbReference type="Proteomes" id="UP000033731"/>
    </source>
</evidence>
<keyword evidence="5 7" id="KW-0808">Transferase</keyword>
<dbReference type="AlphaFoldDB" id="A0A094ZZW7"/>
<feature type="binding site" evidence="7">
    <location>
        <position position="15"/>
    </location>
    <ligand>
        <name>5-amino-6-(D-ribitylamino)uracil</name>
        <dbReference type="ChEBI" id="CHEBI:15934"/>
    </ligand>
</feature>
<reference evidence="8 9" key="1">
    <citation type="journal article" date="2015" name="Phytopathology">
        <title>Genomes of Candidatus Liberibacter solanacearum haplotype A from New Zealand and the USA suggest significant genome plasticity in the species.</title>
        <authorList>
            <person name="Thompson S.M."/>
            <person name="Johnson C.P."/>
            <person name="Lu A.Y."/>
            <person name="Frampton R.A."/>
            <person name="Sullivan K.L."/>
            <person name="Fiers M.W."/>
            <person name="Crowhurst R.N."/>
            <person name="Pitman A.R."/>
            <person name="Scott I."/>
            <person name="Gudmestad N.C."/>
            <person name="Smith G.R."/>
        </authorList>
    </citation>
    <scope>NUCLEOTIDE SEQUENCE [LARGE SCALE GENOMIC DNA]</scope>
    <source>
        <strain evidence="8 9">LsoNZ1</strain>
    </source>
</reference>
<dbReference type="Gene3D" id="3.40.50.960">
    <property type="entry name" value="Lumazine/riboflavin synthase"/>
    <property type="match status" value="1"/>
</dbReference>
<evidence type="ECO:0000256" key="3">
    <source>
        <dbReference type="ARBA" id="ARBA00012664"/>
    </source>
</evidence>
<evidence type="ECO:0000256" key="2">
    <source>
        <dbReference type="ARBA" id="ARBA00007424"/>
    </source>
</evidence>